<name>A0ABR7DS50_9BACT</name>
<evidence type="ECO:0008006" key="4">
    <source>
        <dbReference type="Google" id="ProtNLM"/>
    </source>
</evidence>
<dbReference type="RefSeq" id="WP_186930311.1">
    <property type="nucleotide sequence ID" value="NZ_JACOOJ010000022.1"/>
</dbReference>
<protein>
    <recommendedName>
        <fullName evidence="4">Phage tail tape measure protein</fullName>
    </recommendedName>
</protein>
<dbReference type="EMBL" id="JACOOJ010000022">
    <property type="protein sequence ID" value="MBC5633603.1"/>
    <property type="molecule type" value="Genomic_DNA"/>
</dbReference>
<accession>A0ABR7DS50</accession>
<feature type="coiled-coil region" evidence="1">
    <location>
        <begin position="120"/>
        <end position="154"/>
    </location>
</feature>
<reference evidence="2 3" key="1">
    <citation type="submission" date="2020-08" db="EMBL/GenBank/DDBJ databases">
        <title>Genome public.</title>
        <authorList>
            <person name="Liu C."/>
            <person name="Sun Q."/>
        </authorList>
    </citation>
    <scope>NUCLEOTIDE SEQUENCE [LARGE SCALE GENOMIC DNA]</scope>
    <source>
        <strain evidence="2 3">NSJ-79</strain>
    </source>
</reference>
<organism evidence="2 3">
    <name type="scientific">Parabacteroides hominis</name>
    <dbReference type="NCBI Taxonomy" id="2763057"/>
    <lineage>
        <taxon>Bacteria</taxon>
        <taxon>Pseudomonadati</taxon>
        <taxon>Bacteroidota</taxon>
        <taxon>Bacteroidia</taxon>
        <taxon>Bacteroidales</taxon>
        <taxon>Tannerellaceae</taxon>
        <taxon>Parabacteroides</taxon>
    </lineage>
</organism>
<dbReference type="Proteomes" id="UP000651475">
    <property type="component" value="Unassembled WGS sequence"/>
</dbReference>
<keyword evidence="3" id="KW-1185">Reference proteome</keyword>
<evidence type="ECO:0000256" key="1">
    <source>
        <dbReference type="SAM" id="Coils"/>
    </source>
</evidence>
<feature type="coiled-coil region" evidence="1">
    <location>
        <begin position="686"/>
        <end position="754"/>
    </location>
</feature>
<sequence>MADLSFIIRADTKELDVAYKKMEQLDKRADELTKKLSSSQPGSKEFAELNKQLSALEKQYESTVKKVAELENKLAETAGKTSKTVTSSTSTEAQAYESIVSSIQQVLGKKNENLALLAKEEMAIKQVALERRTLEKLEKNSAISNQEAAKQRASLIEREIQHKQAASELRLALNAETKEVQAADTSMKQMSLTLGRMREAYRQMSEAERNSPFGQQLQKDIQELNKKMVTLDASIGNHQRNVGNYASTWNGLSFNLQQVARELPSLAVGMSTFMLAISNNVPMLADEIKKASAEYKAFQAAVKSGATDIPKVAPVWKQLASSIFSWQTALVVGITLLTVYWKDIANFTKGLFGANQAQQALNESMTDFNSILAKETQNLRTVFSAIDRTKEGTEGRKKAIDAINTAYGKYLPNLLSEKSSLMEINTAYQLVNKSLRENAALKAQGNAIDKVLEKAIKVQSEALTEMRETATKKLGESKSGGIMDIVTGLTENFRSAGKTWQEAWQGVSAKIQSEIGNKKLGSYFYEELENYVKSIYKSEKQISDIQKQFNPFFNKEQADKALIHNKEYYESIKQQATSVLESIDAEQKKLLDAGKTDGIDSAIVQKYKAAKVSIDEATEALKAYDSYEKKSNEAAKYAKGANRINSLLSKEESERVKMEKELQYRIEQAKVDAMEDGWKKTKAQMSLNHQKELSELKQQQDEYLRKVVEYERKKFEADPKNKGKVFDASNIQLSQEEMELLDKLTKELRIKQKEDDKLFALDLKRNQEDITNHFSSELDKRLVEIDRYYEDEIKKAKGYQDIIDMLTGNRRKERANAVNLDRLNKNSFNQEIATNGIDLKYSGTGMIEVAEREKTKILKKYAEERIKILEQIGDEQSQQEIKSLNQAVEGYNKILSKPKSVKQLFDEKVFKAVENHFKNTSSNAEEAEKKTSKFFQSFSDAGQIASDVVKSLKGAFGGMSEELDMALDAVGNIAQGFAEGGLIGGISAAAGQVIGVVGKLITTKKEVDKSMIEGYNAYIEVMGQLISKQKEAIKTLGGSEFNNAIKKTFDNIQKEIAAARKLMNETLNSGAGLFSHSEGYKVKEMLNGYRRELASIGISLEQLGGRADLSILPVEKLVRLQEELPEVWARLPEKVREYLNQIIDSKEQMEDLNQQLQDMLLGFSADDITSAIVDSLTDPSIENAMDDLSRKMDDFISGIVKNIIVKMALTEPITKAVNQMMKGIATYDKDGNITGFKKVEDIQAGVLAKFKETVMGIAEGFGKTWKELSDQFSSVGIDINGKIDAKDETSENTLKGAFSKASQESITLLAGQFGAMRVDLTVIKDNTSVIRELQAQGWNDVRAIKDLTGKVEQNTNRIASVADKLEYSISEIGRDARRSADALDGGTINAKVKM</sequence>
<proteinExistence type="predicted"/>
<comment type="caution">
    <text evidence="2">The sequence shown here is derived from an EMBL/GenBank/DDBJ whole genome shotgun (WGS) entry which is preliminary data.</text>
</comment>
<keyword evidence="1" id="KW-0175">Coiled coil</keyword>
<feature type="coiled-coil region" evidence="1">
    <location>
        <begin position="214"/>
        <end position="241"/>
    </location>
</feature>
<gene>
    <name evidence="2" type="ORF">H8S65_12610</name>
</gene>
<feature type="coiled-coil region" evidence="1">
    <location>
        <begin position="15"/>
        <end position="80"/>
    </location>
</feature>
<evidence type="ECO:0000313" key="3">
    <source>
        <dbReference type="Proteomes" id="UP000651475"/>
    </source>
</evidence>
<evidence type="ECO:0000313" key="2">
    <source>
        <dbReference type="EMBL" id="MBC5633603.1"/>
    </source>
</evidence>